<dbReference type="PROSITE" id="PS50240">
    <property type="entry name" value="TRYPSIN_DOM"/>
    <property type="match status" value="1"/>
</dbReference>
<dbReference type="SMART" id="SM00020">
    <property type="entry name" value="Tryp_SPc"/>
    <property type="match status" value="1"/>
</dbReference>
<dbReference type="Pfam" id="PF18322">
    <property type="entry name" value="CLIP_1"/>
    <property type="match status" value="1"/>
</dbReference>
<evidence type="ECO:0000256" key="6">
    <source>
        <dbReference type="SAM" id="SignalP"/>
    </source>
</evidence>
<keyword evidence="3" id="KW-0325">Glycoprotein</keyword>
<dbReference type="AlphaFoldDB" id="A0AAV7XMH7"/>
<dbReference type="PRINTS" id="PR00722">
    <property type="entry name" value="CHYMOTRYPSIN"/>
</dbReference>
<evidence type="ECO:0000256" key="3">
    <source>
        <dbReference type="ARBA" id="ARBA00023180"/>
    </source>
</evidence>
<dbReference type="InterPro" id="IPR043504">
    <property type="entry name" value="Peptidase_S1_PA_chymotrypsin"/>
</dbReference>
<dbReference type="GO" id="GO:0004252">
    <property type="term" value="F:serine-type endopeptidase activity"/>
    <property type="evidence" value="ECO:0007669"/>
    <property type="project" value="InterPro"/>
</dbReference>
<dbReference type="GO" id="GO:0006508">
    <property type="term" value="P:proteolysis"/>
    <property type="evidence" value="ECO:0007669"/>
    <property type="project" value="InterPro"/>
</dbReference>
<feature type="domain" description="Peptidase S1" evidence="7">
    <location>
        <begin position="264"/>
        <end position="459"/>
    </location>
</feature>
<dbReference type="Pfam" id="PF00089">
    <property type="entry name" value="Trypsin"/>
    <property type="match status" value="1"/>
</dbReference>
<evidence type="ECO:0000256" key="4">
    <source>
        <dbReference type="ARBA" id="ARBA00024195"/>
    </source>
</evidence>
<protein>
    <recommendedName>
        <fullName evidence="7">Peptidase S1 domain-containing protein</fullName>
    </recommendedName>
</protein>
<keyword evidence="1 6" id="KW-0732">Signal</keyword>
<evidence type="ECO:0000313" key="9">
    <source>
        <dbReference type="Proteomes" id="UP001075354"/>
    </source>
</evidence>
<evidence type="ECO:0000256" key="2">
    <source>
        <dbReference type="ARBA" id="ARBA00023157"/>
    </source>
</evidence>
<feature type="region of interest" description="Disordered" evidence="5">
    <location>
        <begin position="89"/>
        <end position="114"/>
    </location>
</feature>
<name>A0AAV7XMH7_9NEOP</name>
<feature type="signal peptide" evidence="6">
    <location>
        <begin position="1"/>
        <end position="16"/>
    </location>
</feature>
<sequence length="469" mass="50095">MRVALALLVVVAVAHAANAPAAAPVAKPAAKPAAKAGAKVGAFICSVFGGPACPDSAPPQDMPTRTTAGCPATSCAPCTAAAASAAGTAASAGGLPQRPAPSGPRSRSRRQAQAEELDQDQICAIFSGPTCPPDKNKVYTPCECSDGALSGCECVPYYQCDNVTGKVNTDGSGLIDIRQKPDGGDRTCEQQTGKCEHYLQYCCKLVNGSSGGNNPPDPTPSYPVGPDPTPTPRPRPRPDVHPTPPPQQDNYCGQRNPNGIDFRITGDADGEAEFGEFPWMTAILQEELVEQGEQCGGALITPQVVLTGAHCVANKNPRRLKIRAGEWDTQTTKEKYLHQDRGVAQVIVHPSFHPKSLHNDIALLILQDPVQIGGHIGLVCLPEQDQSFDFERECFASGWGKNKFAQDGQYQVIMKKIELPIVPNPQCQELLRKTRLGAYFLLDASFICAGGEVGRDTCRVRTMKIFFFF</sequence>
<dbReference type="FunFam" id="2.40.10.10:FF:000028">
    <property type="entry name" value="Serine protease easter"/>
    <property type="match status" value="1"/>
</dbReference>
<dbReference type="EMBL" id="JAPTSV010000007">
    <property type="protein sequence ID" value="KAJ1526112.1"/>
    <property type="molecule type" value="Genomic_DNA"/>
</dbReference>
<evidence type="ECO:0000256" key="1">
    <source>
        <dbReference type="ARBA" id="ARBA00022729"/>
    </source>
</evidence>
<dbReference type="Proteomes" id="UP001075354">
    <property type="component" value="Chromosome 7"/>
</dbReference>
<dbReference type="InterPro" id="IPR001254">
    <property type="entry name" value="Trypsin_dom"/>
</dbReference>
<dbReference type="SUPFAM" id="SSF50494">
    <property type="entry name" value="Trypsin-like serine proteases"/>
    <property type="match status" value="1"/>
</dbReference>
<dbReference type="PANTHER" id="PTHR24258:SF129">
    <property type="entry name" value="LP15124P-RELATED"/>
    <property type="match status" value="1"/>
</dbReference>
<feature type="chain" id="PRO_5044012271" description="Peptidase S1 domain-containing protein" evidence="6">
    <location>
        <begin position="17"/>
        <end position="469"/>
    </location>
</feature>
<dbReference type="CDD" id="cd00190">
    <property type="entry name" value="Tryp_SPc"/>
    <property type="match status" value="1"/>
</dbReference>
<dbReference type="PANTHER" id="PTHR24258">
    <property type="entry name" value="SERINE PROTEASE-RELATED"/>
    <property type="match status" value="1"/>
</dbReference>
<feature type="compositionally biased region" description="Pro residues" evidence="5">
    <location>
        <begin position="215"/>
        <end position="233"/>
    </location>
</feature>
<feature type="region of interest" description="Disordered" evidence="5">
    <location>
        <begin position="213"/>
        <end position="255"/>
    </location>
</feature>
<proteinExistence type="inferred from homology"/>
<dbReference type="InterPro" id="IPR001314">
    <property type="entry name" value="Peptidase_S1A"/>
</dbReference>
<organism evidence="8 9">
    <name type="scientific">Megalurothrips usitatus</name>
    <name type="common">bean blossom thrips</name>
    <dbReference type="NCBI Taxonomy" id="439358"/>
    <lineage>
        <taxon>Eukaryota</taxon>
        <taxon>Metazoa</taxon>
        <taxon>Ecdysozoa</taxon>
        <taxon>Arthropoda</taxon>
        <taxon>Hexapoda</taxon>
        <taxon>Insecta</taxon>
        <taxon>Pterygota</taxon>
        <taxon>Neoptera</taxon>
        <taxon>Paraneoptera</taxon>
        <taxon>Thysanoptera</taxon>
        <taxon>Terebrantia</taxon>
        <taxon>Thripoidea</taxon>
        <taxon>Thripidae</taxon>
        <taxon>Megalurothrips</taxon>
    </lineage>
</organism>
<keyword evidence="9" id="KW-1185">Reference proteome</keyword>
<dbReference type="Gene3D" id="2.40.10.10">
    <property type="entry name" value="Trypsin-like serine proteases"/>
    <property type="match status" value="2"/>
</dbReference>
<evidence type="ECO:0000313" key="8">
    <source>
        <dbReference type="EMBL" id="KAJ1526112.1"/>
    </source>
</evidence>
<keyword evidence="2" id="KW-1015">Disulfide bond</keyword>
<dbReference type="InterPro" id="IPR041515">
    <property type="entry name" value="PPAF-2-like_Clip"/>
</dbReference>
<gene>
    <name evidence="8" type="ORF">ONE63_009275</name>
</gene>
<comment type="caution">
    <text evidence="8">The sequence shown here is derived from an EMBL/GenBank/DDBJ whole genome shotgun (WGS) entry which is preliminary data.</text>
</comment>
<dbReference type="InterPro" id="IPR009003">
    <property type="entry name" value="Peptidase_S1_PA"/>
</dbReference>
<accession>A0AAV7XMH7</accession>
<evidence type="ECO:0000256" key="5">
    <source>
        <dbReference type="SAM" id="MobiDB-lite"/>
    </source>
</evidence>
<evidence type="ECO:0000259" key="7">
    <source>
        <dbReference type="PROSITE" id="PS50240"/>
    </source>
</evidence>
<reference evidence="8" key="1">
    <citation type="submission" date="2022-12" db="EMBL/GenBank/DDBJ databases">
        <title>Chromosome-level genome assembly of the bean flower thrips Megalurothrips usitatus.</title>
        <authorList>
            <person name="Ma L."/>
            <person name="Liu Q."/>
            <person name="Li H."/>
            <person name="Cai W."/>
        </authorList>
    </citation>
    <scope>NUCLEOTIDE SEQUENCE</scope>
    <source>
        <strain evidence="8">Cailab_2022a</strain>
    </source>
</reference>
<comment type="similarity">
    <text evidence="4">Belongs to the peptidase S1 family. CLIP subfamily.</text>
</comment>